<protein>
    <submittedName>
        <fullName evidence="1">Uncharacterized protein</fullName>
    </submittedName>
</protein>
<dbReference type="CDD" id="cd12148">
    <property type="entry name" value="fungal_TF_MHR"/>
    <property type="match status" value="1"/>
</dbReference>
<evidence type="ECO:0000313" key="1">
    <source>
        <dbReference type="EMBL" id="KAK5278707.1"/>
    </source>
</evidence>
<name>A0ABR0M3F7_9PEZI</name>
<proteinExistence type="predicted"/>
<gene>
    <name evidence="1" type="ORF">LTR16_008344</name>
</gene>
<comment type="caution">
    <text evidence="1">The sequence shown here is derived from an EMBL/GenBank/DDBJ whole genome shotgun (WGS) entry which is preliminary data.</text>
</comment>
<organism evidence="1 2">
    <name type="scientific">Cryomyces antarcticus</name>
    <dbReference type="NCBI Taxonomy" id="329879"/>
    <lineage>
        <taxon>Eukaryota</taxon>
        <taxon>Fungi</taxon>
        <taxon>Dikarya</taxon>
        <taxon>Ascomycota</taxon>
        <taxon>Pezizomycotina</taxon>
        <taxon>Dothideomycetes</taxon>
        <taxon>Dothideomycetes incertae sedis</taxon>
        <taxon>Cryomyces</taxon>
    </lineage>
</organism>
<dbReference type="InterPro" id="IPR053230">
    <property type="entry name" value="Trans_reg_galc"/>
</dbReference>
<accession>A0ABR0M3F7</accession>
<dbReference type="PANTHER" id="PTHR47654">
    <property type="entry name" value="ZN(II)2CYS6 TRANSCRIPTION FACTOR (EUROFUNG)-RELATED"/>
    <property type="match status" value="1"/>
</dbReference>
<dbReference type="EMBL" id="JAVRRA010001961">
    <property type="protein sequence ID" value="KAK5278707.1"/>
    <property type="molecule type" value="Genomic_DNA"/>
</dbReference>
<reference evidence="1 2" key="1">
    <citation type="submission" date="2023-08" db="EMBL/GenBank/DDBJ databases">
        <title>Black Yeasts Isolated from many extreme environments.</title>
        <authorList>
            <person name="Coleine C."/>
            <person name="Stajich J.E."/>
            <person name="Selbmann L."/>
        </authorList>
    </citation>
    <scope>NUCLEOTIDE SEQUENCE [LARGE SCALE GENOMIC DNA]</scope>
    <source>
        <strain evidence="1 2">CCFEE 536</strain>
    </source>
</reference>
<dbReference type="PANTHER" id="PTHR47654:SF5">
    <property type="entry name" value="TRANSCRIPTION FACTOR DOMAIN-CONTAINING PROTEIN"/>
    <property type="match status" value="1"/>
</dbReference>
<dbReference type="Proteomes" id="UP001357485">
    <property type="component" value="Unassembled WGS sequence"/>
</dbReference>
<evidence type="ECO:0000313" key="2">
    <source>
        <dbReference type="Proteomes" id="UP001357485"/>
    </source>
</evidence>
<keyword evidence="2" id="KW-1185">Reference proteome</keyword>
<sequence length="119" mass="13289">MDAQGALRKPLKVVLTPKLSVTATNQNRQSATYMCDDNGILQEDVDPLTWPTETIATRLLTLFFDNVHGDFPILSRLMLKDKFTTYFAAVAKGGAVEHPPPQWRAQINLILLLPPDIQT</sequence>